<accession>A0A6J7WDZ7</accession>
<dbReference type="CDD" id="cd00737">
    <property type="entry name" value="lyz_endolysin_autolysin"/>
    <property type="match status" value="1"/>
</dbReference>
<dbReference type="HAMAP" id="MF_04110">
    <property type="entry name" value="ENDOLYSIN_T4"/>
    <property type="match status" value="1"/>
</dbReference>
<dbReference type="InterPro" id="IPR023347">
    <property type="entry name" value="Lysozyme_dom_sf"/>
</dbReference>
<feature type="active site" description="Proton donor/acceptor" evidence="10">
    <location>
        <position position="23"/>
    </location>
</feature>
<evidence type="ECO:0000313" key="12">
    <source>
        <dbReference type="EMBL" id="CAB5194440.1"/>
    </source>
</evidence>
<dbReference type="GO" id="GO:0003796">
    <property type="term" value="F:lysozyme activity"/>
    <property type="evidence" value="ECO:0007669"/>
    <property type="project" value="UniProtKB-UniRule"/>
</dbReference>
<dbReference type="SUPFAM" id="SSF53955">
    <property type="entry name" value="Lysozyme-like"/>
    <property type="match status" value="1"/>
</dbReference>
<evidence type="ECO:0000256" key="8">
    <source>
        <dbReference type="ARBA" id="ARBA00023200"/>
    </source>
</evidence>
<evidence type="ECO:0000256" key="10">
    <source>
        <dbReference type="HAMAP-Rule" id="MF_04110"/>
    </source>
</evidence>
<protein>
    <recommendedName>
        <fullName evidence="10">Endolysin</fullName>
        <ecNumber evidence="10">3.2.1.17</ecNumber>
    </recommendedName>
    <alternativeName>
        <fullName evidence="10">Lysis protein</fullName>
    </alternativeName>
    <alternativeName>
        <fullName evidence="10">Lysozyme</fullName>
    </alternativeName>
    <alternativeName>
        <fullName evidence="10">Muramidase</fullName>
    </alternativeName>
</protein>
<evidence type="ECO:0000256" key="9">
    <source>
        <dbReference type="ARBA" id="ARBA00023295"/>
    </source>
</evidence>
<evidence type="ECO:0000256" key="6">
    <source>
        <dbReference type="ARBA" id="ARBA00022852"/>
    </source>
</evidence>
<dbReference type="EMBL" id="LR798219">
    <property type="protein sequence ID" value="CAB5194440.1"/>
    <property type="molecule type" value="Genomic_DNA"/>
</dbReference>
<sequence length="159" mass="17962">MISPKALQTIKHHEGVRFKPYRCPAKLWTIGVGHVLYPEQGKLKLEDRMSVELRPSDSRVFTPKEVDAILAKDLERFVRGVLTYCPTAGARQGWMDALVSFSFNVGLGTLQRSTLRQKHNRGDYEGAADELLKYCKAGGKVLKGLENRRKDERALYLSA</sequence>
<evidence type="ECO:0000256" key="11">
    <source>
        <dbReference type="RuleBase" id="RU003788"/>
    </source>
</evidence>
<gene>
    <name evidence="12" type="ORF">UFOVP169_9</name>
</gene>
<keyword evidence="7 10" id="KW-0578">Host cell lysis by virus</keyword>
<dbReference type="InterPro" id="IPR034690">
    <property type="entry name" value="Endolysin_T4_type"/>
</dbReference>
<comment type="catalytic activity">
    <reaction evidence="1 10 11">
        <text>Hydrolysis of (1-&gt;4)-beta-linkages between N-acetylmuramic acid and N-acetyl-D-glucosamine residues in a peptidoglycan and between N-acetyl-D-glucosamine residues in chitodextrins.</text>
        <dbReference type="EC" id="3.2.1.17"/>
    </reaction>
</comment>
<comment type="subcellular location">
    <subcellularLocation>
        <location evidence="10">Host cytoplasm</location>
    </subcellularLocation>
    <text evidence="10">The endolysin is cytoplasmic, but can reach the periplasmic space with the help of the holins which disrupt the host cell membrane.</text>
</comment>
<evidence type="ECO:0000256" key="5">
    <source>
        <dbReference type="ARBA" id="ARBA00022801"/>
    </source>
</evidence>
<comment type="similarity">
    <text evidence="10 11">Belongs to the glycosyl hydrolase 24 family.</text>
</comment>
<dbReference type="Pfam" id="PF00959">
    <property type="entry name" value="Phage_lysozyme"/>
    <property type="match status" value="1"/>
</dbReference>
<keyword evidence="5 10" id="KW-0378">Hydrolase</keyword>
<keyword evidence="2 10" id="KW-0929">Antimicrobial</keyword>
<comment type="function">
    <text evidence="10">Endolysin with lysozyme activity that degrades host peptidoglycans and participates with the holin and spanin proteins in the sequential events which lead to the programmed host cell lysis releasing the mature viral particles. Once the holin has permeabilized the host cell membrane, the endolysin can reach the periplasm and break down the peptidoglycan layer.</text>
</comment>
<dbReference type="Gene3D" id="1.10.530.40">
    <property type="match status" value="1"/>
</dbReference>
<dbReference type="GO" id="GO:0009253">
    <property type="term" value="P:peptidoglycan catabolic process"/>
    <property type="evidence" value="ECO:0007669"/>
    <property type="project" value="UniProtKB-UniRule"/>
</dbReference>
<dbReference type="InterPro" id="IPR002196">
    <property type="entry name" value="Glyco_hydro_24"/>
</dbReference>
<keyword evidence="4 10" id="KW-0081">Bacteriolytic enzyme</keyword>
<dbReference type="PANTHER" id="PTHR38107:SF3">
    <property type="entry name" value="LYSOZYME RRRD-RELATED"/>
    <property type="match status" value="1"/>
</dbReference>
<dbReference type="InterPro" id="IPR023346">
    <property type="entry name" value="Lysozyme-like_dom_sf"/>
</dbReference>
<dbReference type="PANTHER" id="PTHR38107">
    <property type="match status" value="1"/>
</dbReference>
<evidence type="ECO:0000256" key="1">
    <source>
        <dbReference type="ARBA" id="ARBA00000632"/>
    </source>
</evidence>
<organism evidence="12">
    <name type="scientific">uncultured Caudovirales phage</name>
    <dbReference type="NCBI Taxonomy" id="2100421"/>
    <lineage>
        <taxon>Viruses</taxon>
        <taxon>Duplodnaviria</taxon>
        <taxon>Heunggongvirae</taxon>
        <taxon>Uroviricota</taxon>
        <taxon>Caudoviricetes</taxon>
        <taxon>Peduoviridae</taxon>
        <taxon>Maltschvirus</taxon>
        <taxon>Maltschvirus maltsch</taxon>
    </lineage>
</organism>
<dbReference type="GO" id="GO:0042742">
    <property type="term" value="P:defense response to bacterium"/>
    <property type="evidence" value="ECO:0007669"/>
    <property type="project" value="UniProtKB-KW"/>
</dbReference>
<evidence type="ECO:0000256" key="3">
    <source>
        <dbReference type="ARBA" id="ARBA00022612"/>
    </source>
</evidence>
<keyword evidence="3 10" id="KW-1188">Viral release from host cell</keyword>
<evidence type="ECO:0000256" key="2">
    <source>
        <dbReference type="ARBA" id="ARBA00022529"/>
    </source>
</evidence>
<keyword evidence="6 10" id="KW-0204">Cytolysis</keyword>
<dbReference type="EC" id="3.2.1.17" evidence="10"/>
<keyword evidence="8 10" id="KW-1035">Host cytoplasm</keyword>
<dbReference type="InterPro" id="IPR033907">
    <property type="entry name" value="Endolysin_autolysin"/>
</dbReference>
<dbReference type="GO" id="GO:0044659">
    <property type="term" value="P:viral release from host cell by cytolysis"/>
    <property type="evidence" value="ECO:0007669"/>
    <property type="project" value="UniProtKB-UniRule"/>
</dbReference>
<evidence type="ECO:0000256" key="7">
    <source>
        <dbReference type="ARBA" id="ARBA00023142"/>
    </source>
</evidence>
<proteinExistence type="inferred from homology"/>
<evidence type="ECO:0000256" key="4">
    <source>
        <dbReference type="ARBA" id="ARBA00022638"/>
    </source>
</evidence>
<keyword evidence="9 10" id="KW-0326">Glycosidase</keyword>
<feature type="active site" description="Proton donor/acceptor" evidence="10">
    <location>
        <position position="14"/>
    </location>
</feature>
<name>A0A6J7WDZ7_9CAUD</name>
<dbReference type="InterPro" id="IPR051018">
    <property type="entry name" value="Bacteriophage_GH24"/>
</dbReference>
<dbReference type="GO" id="GO:0016998">
    <property type="term" value="P:cell wall macromolecule catabolic process"/>
    <property type="evidence" value="ECO:0007669"/>
    <property type="project" value="InterPro"/>
</dbReference>
<dbReference type="GO" id="GO:0030430">
    <property type="term" value="C:host cell cytoplasm"/>
    <property type="evidence" value="ECO:0007669"/>
    <property type="project" value="UniProtKB-SubCell"/>
</dbReference>
<reference evidence="12" key="1">
    <citation type="submission" date="2020-05" db="EMBL/GenBank/DDBJ databases">
        <authorList>
            <person name="Chiriac C."/>
            <person name="Salcher M."/>
            <person name="Ghai R."/>
            <person name="Kavagutti S V."/>
        </authorList>
    </citation>
    <scope>NUCLEOTIDE SEQUENCE</scope>
</reference>